<dbReference type="Proteomes" id="UP000007161">
    <property type="component" value="Chromosome"/>
</dbReference>
<dbReference type="RefSeq" id="WP_014297395.1">
    <property type="nucleotide sequence ID" value="NC_016751.1"/>
</dbReference>
<dbReference type="OrthoDB" id="42417at2"/>
<dbReference type="eggNOG" id="COG0337">
    <property type="taxonomic scope" value="Bacteria"/>
</dbReference>
<protein>
    <submittedName>
        <fullName evidence="2">3-dehydroquinate synthetase</fullName>
    </submittedName>
</protein>
<dbReference type="SUPFAM" id="SSF56796">
    <property type="entry name" value="Dehydroquinate synthase-like"/>
    <property type="match status" value="1"/>
</dbReference>
<sequence>MLKSIYYNPGTGKSIPIIIKKGKYKEYINVKKSNIIIYDKKIKLIDELNLSNSISVIGNENLKSFDKYLSLIMKLSDKNIKNVVIVGGYSVIDLLGYTMESFERRNEYIYFPSTLQSAIMPPLRGKYYLNFNWKKDFLVQKGYPDAIIIDTTFFESLSPQELKKGFVIPYLLGRVLNSRISKIALNYSKLNFSDIDLEEFIYYSLKQWVYYIENESKVFPGENIIKLFYNKKTGINRNFLDIFGLSFLIELYMSWYFGFLEYELFEEIKKELIENFDIQYKNIEYLNFDEANFNNEFVLFTSSGRIINYKTTYDELNIVLKEIKNHFRGGFL</sequence>
<feature type="domain" description="3-dehydroquinate synthase N-terminal" evidence="1">
    <location>
        <begin position="55"/>
        <end position="163"/>
    </location>
</feature>
<evidence type="ECO:0000313" key="3">
    <source>
        <dbReference type="Proteomes" id="UP000007161"/>
    </source>
</evidence>
<evidence type="ECO:0000313" key="2">
    <source>
        <dbReference type="EMBL" id="AEX86325.1"/>
    </source>
</evidence>
<reference evidence="3" key="2">
    <citation type="submission" date="2012-01" db="EMBL/GenBank/DDBJ databases">
        <title>Complete sequence of chromosome of Marinitoga piezophila KA3.</title>
        <authorList>
            <person name="Lucas S."/>
            <person name="Han J."/>
            <person name="Lapidus A."/>
            <person name="Cheng J.-F."/>
            <person name="Goodwin L."/>
            <person name="Pitluck S."/>
            <person name="Peters L."/>
            <person name="Mikhailova N."/>
            <person name="Teshima H."/>
            <person name="Detter J.C."/>
            <person name="Han C."/>
            <person name="Tapia R."/>
            <person name="Land M."/>
            <person name="Hauser L."/>
            <person name="Kyrpides N."/>
            <person name="Ivanova N."/>
            <person name="Pagani I."/>
            <person name="Jebbar M."/>
            <person name="Vannier P."/>
            <person name="Oger P."/>
            <person name="Cario A."/>
            <person name="Bartlett D."/>
            <person name="Noll K.M."/>
            <person name="Woyke T."/>
        </authorList>
    </citation>
    <scope>NUCLEOTIDE SEQUENCE [LARGE SCALE GENOMIC DNA]</scope>
    <source>
        <strain evidence="3">DSM 14283 / JCM 11233 / KA3</strain>
    </source>
</reference>
<evidence type="ECO:0000259" key="1">
    <source>
        <dbReference type="Pfam" id="PF01761"/>
    </source>
</evidence>
<dbReference type="Gene3D" id="3.40.50.1970">
    <property type="match status" value="1"/>
</dbReference>
<dbReference type="STRING" id="443254.Marpi_1947"/>
<organism evidence="2 3">
    <name type="scientific">Marinitoga piezophila (strain DSM 14283 / JCM 11233 / KA3)</name>
    <dbReference type="NCBI Taxonomy" id="443254"/>
    <lineage>
        <taxon>Bacteria</taxon>
        <taxon>Thermotogati</taxon>
        <taxon>Thermotogota</taxon>
        <taxon>Thermotogae</taxon>
        <taxon>Petrotogales</taxon>
        <taxon>Petrotogaceae</taxon>
        <taxon>Marinitoga</taxon>
    </lineage>
</organism>
<accession>H2J6P4</accession>
<gene>
    <name evidence="2" type="ordered locus">Marpi_1947</name>
</gene>
<dbReference type="EMBL" id="CP003257">
    <property type="protein sequence ID" value="AEX86325.1"/>
    <property type="molecule type" value="Genomic_DNA"/>
</dbReference>
<dbReference type="Pfam" id="PF01761">
    <property type="entry name" value="DHQ_synthase"/>
    <property type="match status" value="1"/>
</dbReference>
<reference evidence="2 3" key="1">
    <citation type="journal article" date="2012" name="J. Bacteriol.">
        <title>Complete Genome Sequence of the Thermophilic, Piezophilic, Heterotrophic Bacterium Marinitoga piezophila KA3.</title>
        <authorList>
            <person name="Lucas S."/>
            <person name="Han J."/>
            <person name="Lapidus A."/>
            <person name="Cheng J.F."/>
            <person name="Goodwin L.A."/>
            <person name="Pitluck S."/>
            <person name="Peters L."/>
            <person name="Mikhailova N."/>
            <person name="Teshima H."/>
            <person name="Detter J.C."/>
            <person name="Han C."/>
            <person name="Tapia R."/>
            <person name="Land M."/>
            <person name="Hauser L."/>
            <person name="Kyrpides N.C."/>
            <person name="Ivanova N."/>
            <person name="Pagani I."/>
            <person name="Vannier P."/>
            <person name="Oger P."/>
            <person name="Bartlett D.H."/>
            <person name="Noll K.M."/>
            <person name="Woyke T."/>
            <person name="Jebbar M."/>
        </authorList>
    </citation>
    <scope>NUCLEOTIDE SEQUENCE [LARGE SCALE GENOMIC DNA]</scope>
    <source>
        <strain evidence="3">DSM 14283 / JCM 11233 / KA3</strain>
    </source>
</reference>
<dbReference type="HOGENOM" id="CLU_836268_0_0_0"/>
<dbReference type="AlphaFoldDB" id="H2J6P4"/>
<dbReference type="KEGG" id="mpz:Marpi_1947"/>
<name>H2J6P4_MARPK</name>
<proteinExistence type="predicted"/>
<dbReference type="InterPro" id="IPR030960">
    <property type="entry name" value="DHQS/DOIS_N"/>
</dbReference>
<keyword evidence="3" id="KW-1185">Reference proteome</keyword>